<reference evidence="1 2" key="1">
    <citation type="submission" date="2024-02" db="EMBL/GenBank/DDBJ databases">
        <authorList>
            <person name="Chen Y."/>
            <person name="Shah S."/>
            <person name="Dougan E. K."/>
            <person name="Thang M."/>
            <person name="Chan C."/>
        </authorList>
    </citation>
    <scope>NUCLEOTIDE SEQUENCE [LARGE SCALE GENOMIC DNA]</scope>
</reference>
<sequence>MAKAFSIGRAESDALFELSKSIPENIGAELEKLVKLYLSRLVLDHDNTPAPLRKSTGLKDAIKLHQVCRAFLWFQTKMQAMCPESQFADVQKEVSSQFVAGLLDADLLHIVETQVPANSDIKAVAGFRSNPALSRAHVEKIEQGKVDDREQAAKMYAKQVSAANLAQVKAMLAADIEILRSKLPGKSEEAAEHALNMKYLRDRQQIPTRFA</sequence>
<dbReference type="EMBL" id="CAXAMM010041160">
    <property type="protein sequence ID" value="CAK9097689.1"/>
    <property type="molecule type" value="Genomic_DNA"/>
</dbReference>
<comment type="caution">
    <text evidence="1">The sequence shown here is derived from an EMBL/GenBank/DDBJ whole genome shotgun (WGS) entry which is preliminary data.</text>
</comment>
<accession>A0ABP0RBT1</accession>
<evidence type="ECO:0000313" key="2">
    <source>
        <dbReference type="Proteomes" id="UP001642464"/>
    </source>
</evidence>
<organism evidence="1 2">
    <name type="scientific">Durusdinium trenchii</name>
    <dbReference type="NCBI Taxonomy" id="1381693"/>
    <lineage>
        <taxon>Eukaryota</taxon>
        <taxon>Sar</taxon>
        <taxon>Alveolata</taxon>
        <taxon>Dinophyceae</taxon>
        <taxon>Suessiales</taxon>
        <taxon>Symbiodiniaceae</taxon>
        <taxon>Durusdinium</taxon>
    </lineage>
</organism>
<name>A0ABP0RBT1_9DINO</name>
<dbReference type="Proteomes" id="UP001642464">
    <property type="component" value="Unassembled WGS sequence"/>
</dbReference>
<proteinExistence type="predicted"/>
<protein>
    <submittedName>
        <fullName evidence="1">Uncharacterized protein</fullName>
    </submittedName>
</protein>
<gene>
    <name evidence="1" type="ORF">SCF082_LOCUS45825</name>
</gene>
<evidence type="ECO:0000313" key="1">
    <source>
        <dbReference type="EMBL" id="CAK9097689.1"/>
    </source>
</evidence>
<keyword evidence="2" id="KW-1185">Reference proteome</keyword>